<dbReference type="SUPFAM" id="SSF50789">
    <property type="entry name" value="Herpes virus serine proteinase, assemblin"/>
    <property type="match status" value="1"/>
</dbReference>
<keyword evidence="1" id="KW-1188">Viral release from host cell</keyword>
<dbReference type="InterPro" id="IPR006433">
    <property type="entry name" value="Prohead_protease"/>
</dbReference>
<dbReference type="HOGENOM" id="CLU_073043_2_0_5"/>
<dbReference type="KEGG" id="paca:ID47_06200"/>
<dbReference type="GO" id="GO:0008233">
    <property type="term" value="F:peptidase activity"/>
    <property type="evidence" value="ECO:0007669"/>
    <property type="project" value="UniProtKB-KW"/>
</dbReference>
<name>A0A077AVJ0_9PROT</name>
<evidence type="ECO:0000256" key="2">
    <source>
        <dbReference type="ARBA" id="ARBA00022670"/>
    </source>
</evidence>
<dbReference type="InterPro" id="IPR054613">
    <property type="entry name" value="Peptidase_S78_dom"/>
</dbReference>
<accession>A0A077AVJ0</accession>
<organism evidence="5 6">
    <name type="scientific">Candidatus Odyssella acanthamoebae</name>
    <dbReference type="NCBI Taxonomy" id="91604"/>
    <lineage>
        <taxon>Bacteria</taxon>
        <taxon>Pseudomonadati</taxon>
        <taxon>Pseudomonadota</taxon>
        <taxon>Alphaproteobacteria</taxon>
        <taxon>Holosporales</taxon>
        <taxon>Candidatus Paracaedibacteraceae</taxon>
        <taxon>Candidatus Odyssella</taxon>
    </lineage>
</organism>
<dbReference type="GO" id="GO:0006508">
    <property type="term" value="P:proteolysis"/>
    <property type="evidence" value="ECO:0007669"/>
    <property type="project" value="UniProtKB-KW"/>
</dbReference>
<proteinExistence type="predicted"/>
<evidence type="ECO:0000256" key="1">
    <source>
        <dbReference type="ARBA" id="ARBA00022612"/>
    </source>
</evidence>
<dbReference type="EMBL" id="CP008941">
    <property type="protein sequence ID" value="AIK96416.1"/>
    <property type="molecule type" value="Genomic_DNA"/>
</dbReference>
<keyword evidence="3" id="KW-0378">Hydrolase</keyword>
<evidence type="ECO:0000313" key="5">
    <source>
        <dbReference type="EMBL" id="AIK96416.1"/>
    </source>
</evidence>
<dbReference type="STRING" id="91604.ID47_06200"/>
<reference evidence="5 6" key="1">
    <citation type="submission" date="2014-07" db="EMBL/GenBank/DDBJ databases">
        <title>Comparative genomic insights into amoeba endosymbionts belonging to the families of Holosporaceae and Candidatus Midichloriaceae within Rickettsiales.</title>
        <authorList>
            <person name="Wang Z."/>
            <person name="Wu M."/>
        </authorList>
    </citation>
    <scope>NUCLEOTIDE SEQUENCE [LARGE SCALE GENOMIC DNA]</scope>
    <source>
        <strain evidence="5">PRA3</strain>
    </source>
</reference>
<gene>
    <name evidence="5" type="ORF">ID47_06200</name>
</gene>
<evidence type="ECO:0000259" key="4">
    <source>
        <dbReference type="Pfam" id="PF04586"/>
    </source>
</evidence>
<dbReference type="eggNOG" id="COG3740">
    <property type="taxonomic scope" value="Bacteria"/>
</dbReference>
<evidence type="ECO:0000313" key="6">
    <source>
        <dbReference type="Proteomes" id="UP000028926"/>
    </source>
</evidence>
<dbReference type="NCBIfam" id="TIGR01543">
    <property type="entry name" value="proheadase_HK97"/>
    <property type="match status" value="1"/>
</dbReference>
<dbReference type="AlphaFoldDB" id="A0A077AVJ0"/>
<sequence>MKSHQDDGFFCGYASVFDVTDHHQEIVGRQAFQQSLHKWRAKGRLPKMLWQHDQRKPIGVWDEIYEDAHGLFVKGRLLLDLEAGREAYALMKAGVIDSLSIGFRSIRALKDPKKNARILEEVDLLEISLVTFAANPDAKITAVKEFAVSDDIVRQIKELSEMLKSRRLTQERK</sequence>
<dbReference type="Pfam" id="PF04586">
    <property type="entry name" value="Peptidase_S78"/>
    <property type="match status" value="1"/>
</dbReference>
<dbReference type="Proteomes" id="UP000028926">
    <property type="component" value="Chromosome"/>
</dbReference>
<feature type="domain" description="Prohead serine protease" evidence="4">
    <location>
        <begin position="6"/>
        <end position="144"/>
    </location>
</feature>
<evidence type="ECO:0000256" key="3">
    <source>
        <dbReference type="ARBA" id="ARBA00022801"/>
    </source>
</evidence>
<protein>
    <recommendedName>
        <fullName evidence="4">Prohead serine protease domain-containing protein</fullName>
    </recommendedName>
</protein>
<keyword evidence="6" id="KW-1185">Reference proteome</keyword>
<keyword evidence="2" id="KW-0645">Protease</keyword>